<comment type="caution">
    <text evidence="2">The sequence shown here is derived from an EMBL/GenBank/DDBJ whole genome shotgun (WGS) entry which is preliminary data.</text>
</comment>
<keyword evidence="3" id="KW-1185">Reference proteome</keyword>
<dbReference type="InterPro" id="IPR012337">
    <property type="entry name" value="RNaseH-like_sf"/>
</dbReference>
<proteinExistence type="predicted"/>
<organism evidence="2 3">
    <name type="scientific">Polysphondylium violaceum</name>
    <dbReference type="NCBI Taxonomy" id="133409"/>
    <lineage>
        <taxon>Eukaryota</taxon>
        <taxon>Amoebozoa</taxon>
        <taxon>Evosea</taxon>
        <taxon>Eumycetozoa</taxon>
        <taxon>Dictyostelia</taxon>
        <taxon>Dictyosteliales</taxon>
        <taxon>Dictyosteliaceae</taxon>
        <taxon>Polysphondylium</taxon>
    </lineage>
</organism>
<evidence type="ECO:0008006" key="4">
    <source>
        <dbReference type="Google" id="ProtNLM"/>
    </source>
</evidence>
<protein>
    <recommendedName>
        <fullName evidence="4">3'-5' exonuclease domain-containing protein</fullName>
    </recommendedName>
</protein>
<dbReference type="SUPFAM" id="SSF53098">
    <property type="entry name" value="Ribonuclease H-like"/>
    <property type="match status" value="1"/>
</dbReference>
<sequence length="453" mass="53182">MSKRKKDQVDKEEEEDQVKENNVALEKKDKKRNIKLKIKKEKKEKKEKKDKKENKDKKDQKEDKIKDKKQDKKQDKKDKVKDEKQDIQVEKKTLEIDSQQESEEKQESEKKEIEEKIEEILNFNDQEHLDNIDFQERPWLKLIKGQFQNILWSSDKEIPHIIVIFTVEECNKFIGLLPDIFSQELGAKVSKKRMVLGFDTEGKNPFSLQLSTKTVTAVIYIKFFESLGGPLTDLLQDKAIVKAGVAVTDDFEKLTLAHPKCKPRGALDVACVANFNGLTQNYLSLDVLAIDLLNTQKYKRVHYEEFLQIPKQKEEWVQFQIKRMTSHKYAAIDAWLGYKLAEVLYQHLKNDISFYDWSFGQQTGNFRFKVKGGRGDQETKDIPKNTATTTPRNNDEFKKKQDSNHHKNNSNNTDDAIVQKKKEISEQRYKVAEDHTYLNKLQQIKQGQRRPFI</sequence>
<feature type="compositionally biased region" description="Basic and acidic residues" evidence="1">
    <location>
        <begin position="373"/>
        <end position="383"/>
    </location>
</feature>
<dbReference type="InterPro" id="IPR036397">
    <property type="entry name" value="RNaseH_sf"/>
</dbReference>
<dbReference type="OrthoDB" id="1920326at2759"/>
<feature type="compositionally biased region" description="Basic and acidic residues" evidence="1">
    <location>
        <begin position="102"/>
        <end position="111"/>
    </location>
</feature>
<dbReference type="Proteomes" id="UP000695562">
    <property type="component" value="Unassembled WGS sequence"/>
</dbReference>
<feature type="compositionally biased region" description="Basic and acidic residues" evidence="1">
    <location>
        <begin position="50"/>
        <end position="95"/>
    </location>
</feature>
<feature type="compositionally biased region" description="Basic residues" evidence="1">
    <location>
        <begin position="29"/>
        <end position="49"/>
    </location>
</feature>
<dbReference type="Gene3D" id="3.30.420.10">
    <property type="entry name" value="Ribonuclease H-like superfamily/Ribonuclease H"/>
    <property type="match status" value="1"/>
</dbReference>
<evidence type="ECO:0000313" key="3">
    <source>
        <dbReference type="Proteomes" id="UP000695562"/>
    </source>
</evidence>
<dbReference type="EMBL" id="AJWJ01000006">
    <property type="protein sequence ID" value="KAF2078343.1"/>
    <property type="molecule type" value="Genomic_DNA"/>
</dbReference>
<dbReference type="AlphaFoldDB" id="A0A8J4V5P2"/>
<dbReference type="GO" id="GO:0003676">
    <property type="term" value="F:nucleic acid binding"/>
    <property type="evidence" value="ECO:0007669"/>
    <property type="project" value="InterPro"/>
</dbReference>
<gene>
    <name evidence="2" type="ORF">CYY_000327</name>
</gene>
<feature type="region of interest" description="Disordered" evidence="1">
    <location>
        <begin position="1"/>
        <end position="111"/>
    </location>
</feature>
<accession>A0A8J4V5P2</accession>
<name>A0A8J4V5P2_9MYCE</name>
<reference evidence="2" key="1">
    <citation type="submission" date="2020-01" db="EMBL/GenBank/DDBJ databases">
        <title>Development of genomics and gene disruption for Polysphondylium violaceum indicates a role for the polyketide synthase stlB in stalk morphogenesis.</title>
        <authorList>
            <person name="Narita B."/>
            <person name="Kawabe Y."/>
            <person name="Kin K."/>
            <person name="Saito T."/>
            <person name="Gibbs R."/>
            <person name="Kuspa A."/>
            <person name="Muzny D."/>
            <person name="Queller D."/>
            <person name="Richards S."/>
            <person name="Strassman J."/>
            <person name="Sucgang R."/>
            <person name="Worley K."/>
            <person name="Schaap P."/>
        </authorList>
    </citation>
    <scope>NUCLEOTIDE SEQUENCE</scope>
    <source>
        <strain evidence="2">QSvi11</strain>
    </source>
</reference>
<evidence type="ECO:0000313" key="2">
    <source>
        <dbReference type="EMBL" id="KAF2078343.1"/>
    </source>
</evidence>
<feature type="region of interest" description="Disordered" evidence="1">
    <location>
        <begin position="370"/>
        <end position="418"/>
    </location>
</feature>
<feature type="compositionally biased region" description="Basic and acidic residues" evidence="1">
    <location>
        <begin position="393"/>
        <end position="405"/>
    </location>
</feature>
<evidence type="ECO:0000256" key="1">
    <source>
        <dbReference type="SAM" id="MobiDB-lite"/>
    </source>
</evidence>